<dbReference type="Gene3D" id="2.60.40.1240">
    <property type="match status" value="1"/>
</dbReference>
<dbReference type="Pfam" id="PF17118">
    <property type="entry name" value="DUF5105"/>
    <property type="match status" value="1"/>
</dbReference>
<reference evidence="5" key="1">
    <citation type="submission" date="2022-02" db="EMBL/GenBank/DDBJ databases">
        <title>Crop Bioprotection Bacillus Genome Sequencing.</title>
        <authorList>
            <person name="Dunlap C."/>
        </authorList>
    </citation>
    <scope>NUCLEOTIDE SEQUENCE</scope>
    <source>
        <strain evidence="5">98-1</strain>
    </source>
</reference>
<feature type="chain" id="PRO_5042983930" evidence="2">
    <location>
        <begin position="24"/>
        <end position="355"/>
    </location>
</feature>
<keyword evidence="1 2" id="KW-0732">Signal</keyword>
<feature type="domain" description="DUF5105" evidence="4">
    <location>
        <begin position="165"/>
        <end position="353"/>
    </location>
</feature>
<dbReference type="AlphaFoldDB" id="A0AAP3FUL9"/>
<accession>A0AAP3FUL9</accession>
<proteinExistence type="predicted"/>
<dbReference type="EMBL" id="JALAOH010000012">
    <property type="protein sequence ID" value="MCY8316280.1"/>
    <property type="molecule type" value="Genomic_DNA"/>
</dbReference>
<sequence length="355" mass="39725">MFQKKTYAVFLILLLMLFTAACSGSKTSAEKKESETEKSSDIAQVKIKDVSYALPSKYNKSTTDDQIVLKVNVAVKNTGKEPLNVDSMDFTLYQDDTKMSDSDPEDYNEKLRNSTIDADKSVEGNLFYIVNKGKKYELNYMPEYYGDKKPKSFTFKIDGNDKKVLATADQLQDSAKALSAYIDVLMYGKNNPEFEKITGANKNKIVNEFNQNAKDGFLRGSGLYSSEVNNASLDGILNGIKAGLSKSASFKAETTSISGDEAVVQATVKPIDASTLSDRLKERMEDFYNKKGPDADDNEALKYALKVYPEEFQKLGPASTEEKIEVKMKKNDIDQWQLDMDDYRAADLVEAFIQK</sequence>
<feature type="domain" description="DUF4352" evidence="3">
    <location>
        <begin position="37"/>
        <end position="148"/>
    </location>
</feature>
<evidence type="ECO:0000259" key="4">
    <source>
        <dbReference type="Pfam" id="PF17118"/>
    </source>
</evidence>
<evidence type="ECO:0000313" key="6">
    <source>
        <dbReference type="Proteomes" id="UP001067121"/>
    </source>
</evidence>
<name>A0AAP3FUL9_BACVA</name>
<dbReference type="Pfam" id="PF11611">
    <property type="entry name" value="DUF4352"/>
    <property type="match status" value="1"/>
</dbReference>
<organism evidence="5 6">
    <name type="scientific">Bacillus vallismortis</name>
    <dbReference type="NCBI Taxonomy" id="72361"/>
    <lineage>
        <taxon>Bacteria</taxon>
        <taxon>Bacillati</taxon>
        <taxon>Bacillota</taxon>
        <taxon>Bacilli</taxon>
        <taxon>Bacillales</taxon>
        <taxon>Bacillaceae</taxon>
        <taxon>Bacillus</taxon>
    </lineage>
</organism>
<evidence type="ECO:0000259" key="3">
    <source>
        <dbReference type="Pfam" id="PF11611"/>
    </source>
</evidence>
<evidence type="ECO:0000256" key="2">
    <source>
        <dbReference type="SAM" id="SignalP"/>
    </source>
</evidence>
<dbReference type="InterPro" id="IPR031343">
    <property type="entry name" value="DUF5105"/>
</dbReference>
<dbReference type="InterPro" id="IPR029050">
    <property type="entry name" value="Immunoprotect_excell_Ig-like"/>
</dbReference>
<dbReference type="InterPro" id="IPR029051">
    <property type="entry name" value="DUF4352"/>
</dbReference>
<dbReference type="Proteomes" id="UP001067121">
    <property type="component" value="Unassembled WGS sequence"/>
</dbReference>
<dbReference type="RefSeq" id="WP_010331395.1">
    <property type="nucleotide sequence ID" value="NZ_CP026362.1"/>
</dbReference>
<evidence type="ECO:0000313" key="5">
    <source>
        <dbReference type="EMBL" id="MCY8316280.1"/>
    </source>
</evidence>
<protein>
    <submittedName>
        <fullName evidence="5">DUF4352 domain-containing protein</fullName>
    </submittedName>
</protein>
<evidence type="ECO:0000256" key="1">
    <source>
        <dbReference type="ARBA" id="ARBA00022729"/>
    </source>
</evidence>
<gene>
    <name evidence="5" type="ORF">MOC71_05860</name>
</gene>
<comment type="caution">
    <text evidence="5">The sequence shown here is derived from an EMBL/GenBank/DDBJ whole genome shotgun (WGS) entry which is preliminary data.</text>
</comment>
<feature type="signal peptide" evidence="2">
    <location>
        <begin position="1"/>
        <end position="23"/>
    </location>
</feature>
<dbReference type="PROSITE" id="PS51257">
    <property type="entry name" value="PROKAR_LIPOPROTEIN"/>
    <property type="match status" value="1"/>
</dbReference>